<sequence>MASTMIHSHCVQLTCYRVSDCTTLFGKKDSAGQIPLVLIPGHRSAFSIGGWFLTIPTGCHCLMQKFGQ</sequence>
<dbReference type="EMBL" id="CAJNNV010029223">
    <property type="protein sequence ID" value="CAE8627616.1"/>
    <property type="molecule type" value="Genomic_DNA"/>
</dbReference>
<name>A0A813GKN9_POLGL</name>
<reference evidence="1" key="1">
    <citation type="submission" date="2021-02" db="EMBL/GenBank/DDBJ databases">
        <authorList>
            <person name="Dougan E. K."/>
            <person name="Rhodes N."/>
            <person name="Thang M."/>
            <person name="Chan C."/>
        </authorList>
    </citation>
    <scope>NUCLEOTIDE SEQUENCE</scope>
</reference>
<gene>
    <name evidence="1" type="ORF">PGLA1383_LOCUS44346</name>
</gene>
<keyword evidence="2" id="KW-1185">Reference proteome</keyword>
<dbReference type="Proteomes" id="UP000654075">
    <property type="component" value="Unassembled WGS sequence"/>
</dbReference>
<organism evidence="1 2">
    <name type="scientific">Polarella glacialis</name>
    <name type="common">Dinoflagellate</name>
    <dbReference type="NCBI Taxonomy" id="89957"/>
    <lineage>
        <taxon>Eukaryota</taxon>
        <taxon>Sar</taxon>
        <taxon>Alveolata</taxon>
        <taxon>Dinophyceae</taxon>
        <taxon>Suessiales</taxon>
        <taxon>Suessiaceae</taxon>
        <taxon>Polarella</taxon>
    </lineage>
</organism>
<protein>
    <submittedName>
        <fullName evidence="1">Uncharacterized protein</fullName>
    </submittedName>
</protein>
<evidence type="ECO:0000313" key="2">
    <source>
        <dbReference type="Proteomes" id="UP000654075"/>
    </source>
</evidence>
<feature type="non-terminal residue" evidence="1">
    <location>
        <position position="68"/>
    </location>
</feature>
<comment type="caution">
    <text evidence="1">The sequence shown here is derived from an EMBL/GenBank/DDBJ whole genome shotgun (WGS) entry which is preliminary data.</text>
</comment>
<evidence type="ECO:0000313" key="1">
    <source>
        <dbReference type="EMBL" id="CAE8627616.1"/>
    </source>
</evidence>
<dbReference type="AlphaFoldDB" id="A0A813GKN9"/>
<feature type="non-terminal residue" evidence="1">
    <location>
        <position position="1"/>
    </location>
</feature>
<accession>A0A813GKN9</accession>
<proteinExistence type="predicted"/>